<keyword evidence="4" id="KW-0808">Transferase</keyword>
<dbReference type="InterPro" id="IPR008271">
    <property type="entry name" value="Ser/Thr_kinase_AS"/>
</dbReference>
<reference evidence="11 12" key="1">
    <citation type="submission" date="2014-04" db="EMBL/GenBank/DDBJ databases">
        <title>Comparative Genomics of Cryptosporidium Species.</title>
        <authorList>
            <person name="Silva J.C."/>
            <person name="Su Q."/>
            <person name="Chalmers R."/>
            <person name="Chibucos M.C."/>
            <person name="Elwin K."/>
            <person name="Godinez A."/>
            <person name="Guo F."/>
            <person name="Huynh K."/>
            <person name="Orvis J."/>
            <person name="Ott S."/>
            <person name="Sadzewicz L."/>
            <person name="Sengamalay N."/>
            <person name="Shetty A."/>
            <person name="Sun M."/>
            <person name="Tallon L."/>
            <person name="Xiao L."/>
            <person name="Zhang H."/>
            <person name="Fraser C.M."/>
            <person name="Zhu G."/>
            <person name="Kissinger J."/>
            <person name="Widmer G."/>
        </authorList>
    </citation>
    <scope>NUCLEOTIDE SEQUENCE [LARGE SCALE GENOMIC DNA]</scope>
    <source>
        <strain evidence="11 12">UKMEL1</strain>
    </source>
</reference>
<dbReference type="PROSITE" id="PS00108">
    <property type="entry name" value="PROTEIN_KINASE_ST"/>
    <property type="match status" value="1"/>
</dbReference>
<gene>
    <name evidence="11" type="ORF">CmeUKMEL1_00450</name>
</gene>
<evidence type="ECO:0000256" key="4">
    <source>
        <dbReference type="ARBA" id="ARBA00022679"/>
    </source>
</evidence>
<protein>
    <recommendedName>
        <fullName evidence="2">non-specific serine/threonine protein kinase</fullName>
        <ecNumber evidence="2">2.7.11.1</ecNumber>
    </recommendedName>
</protein>
<keyword evidence="7" id="KW-0067">ATP-binding</keyword>
<dbReference type="AlphaFoldDB" id="A0A2P4YW63"/>
<evidence type="ECO:0000256" key="7">
    <source>
        <dbReference type="ARBA" id="ARBA00022840"/>
    </source>
</evidence>
<proteinExistence type="inferred from homology"/>
<dbReference type="PANTHER" id="PTHR44899">
    <property type="entry name" value="CAMK FAMILY PROTEIN KINASE"/>
    <property type="match status" value="1"/>
</dbReference>
<dbReference type="Gene3D" id="1.10.510.10">
    <property type="entry name" value="Transferase(Phosphotransferase) domain 1"/>
    <property type="match status" value="1"/>
</dbReference>
<evidence type="ECO:0000259" key="10">
    <source>
        <dbReference type="PROSITE" id="PS50011"/>
    </source>
</evidence>
<dbReference type="EC" id="2.7.11.1" evidence="2"/>
<dbReference type="EMBL" id="JIBK01000002">
    <property type="protein sequence ID" value="POM82049.1"/>
    <property type="molecule type" value="Genomic_DNA"/>
</dbReference>
<keyword evidence="5" id="KW-0547">Nucleotide-binding</keyword>
<keyword evidence="12" id="KW-1185">Reference proteome</keyword>
<sequence length="555" mass="64046">MQKQVMHKNQFIQEDYEEIEEIGRGCFGTVHKIRRKSDGRLFVWKKICYENMTQQEKIQIVNEVNVLRKLNHRNIIKYIDRIIDKQNQQIYIIMEYCDEGDLGNILKKKKKLGLSIDEETIISIFIQLLDALNYCHTRSNRVLHRDIKPQNIFMIDSSSPNLKNKIKEGSRISKDLDKSEQKIMIVKLGDFGLARYLTGRNQLATTHVGTPYYMSPEVLGKGEYDEKSDIWSLGCCIYEILTGRPPFYARSYDELRKYVKDGLVPDLPKCYSSELNSILKLMFERDPHKRPSAEEIFNLDFIKYKTIKLSPKLDLHFLMYEYQKILSYNRYLESLLKGNQISGKKMIPDESTLDESVDSSASTGIACSNNENISQNIVNSASQEYKRVLNQSIPQKIEYSGIPNGKENEKISYITPKRKTTVYNFGSQDNVPGSADIFCKSGSKVCAYSPVTAPTRLNGHKDKCCPKKQPIPDFKDQNLFYLRKQSITGNEDNIEESVRTPIYSGISSNSSNSSISESNIKSKTTFRKGDDIIFESEQRLSRWIQRFHSRNKSSI</sequence>
<comment type="catalytic activity">
    <reaction evidence="8">
        <text>L-threonyl-[protein] + ATP = O-phospho-L-threonyl-[protein] + ADP + H(+)</text>
        <dbReference type="Rhea" id="RHEA:46608"/>
        <dbReference type="Rhea" id="RHEA-COMP:11060"/>
        <dbReference type="Rhea" id="RHEA-COMP:11605"/>
        <dbReference type="ChEBI" id="CHEBI:15378"/>
        <dbReference type="ChEBI" id="CHEBI:30013"/>
        <dbReference type="ChEBI" id="CHEBI:30616"/>
        <dbReference type="ChEBI" id="CHEBI:61977"/>
        <dbReference type="ChEBI" id="CHEBI:456216"/>
        <dbReference type="EC" id="2.7.11.1"/>
    </reaction>
</comment>
<dbReference type="GO" id="GO:0004674">
    <property type="term" value="F:protein serine/threonine kinase activity"/>
    <property type="evidence" value="ECO:0007669"/>
    <property type="project" value="UniProtKB-KW"/>
</dbReference>
<dbReference type="InterPro" id="IPR051131">
    <property type="entry name" value="NEK_Ser/Thr_kinase_NIMA"/>
</dbReference>
<dbReference type="SUPFAM" id="SSF56112">
    <property type="entry name" value="Protein kinase-like (PK-like)"/>
    <property type="match status" value="1"/>
</dbReference>
<evidence type="ECO:0000256" key="1">
    <source>
        <dbReference type="ARBA" id="ARBA00010886"/>
    </source>
</evidence>
<evidence type="ECO:0000256" key="2">
    <source>
        <dbReference type="ARBA" id="ARBA00012513"/>
    </source>
</evidence>
<dbReference type="CDD" id="cd08217">
    <property type="entry name" value="STKc_Nek2"/>
    <property type="match status" value="1"/>
</dbReference>
<feature type="domain" description="Protein kinase" evidence="10">
    <location>
        <begin position="16"/>
        <end position="302"/>
    </location>
</feature>
<dbReference type="GO" id="GO:0005524">
    <property type="term" value="F:ATP binding"/>
    <property type="evidence" value="ECO:0007669"/>
    <property type="project" value="UniProtKB-KW"/>
</dbReference>
<dbReference type="Gene3D" id="3.30.200.20">
    <property type="entry name" value="Phosphorylase Kinase, domain 1"/>
    <property type="match status" value="2"/>
</dbReference>
<evidence type="ECO:0000256" key="3">
    <source>
        <dbReference type="ARBA" id="ARBA00022527"/>
    </source>
</evidence>
<evidence type="ECO:0000256" key="9">
    <source>
        <dbReference type="ARBA" id="ARBA00048679"/>
    </source>
</evidence>
<dbReference type="Proteomes" id="UP000236928">
    <property type="component" value="Unassembled WGS sequence"/>
</dbReference>
<accession>A0A2P4YW63</accession>
<comment type="caution">
    <text evidence="11">The sequence shown here is derived from an EMBL/GenBank/DDBJ whole genome shotgun (WGS) entry which is preliminary data.</text>
</comment>
<keyword evidence="6 11" id="KW-0418">Kinase</keyword>
<evidence type="ECO:0000256" key="8">
    <source>
        <dbReference type="ARBA" id="ARBA00047899"/>
    </source>
</evidence>
<comment type="similarity">
    <text evidence="1">Belongs to the protein kinase superfamily. NEK Ser/Thr protein kinase family. NIMA subfamily.</text>
</comment>
<comment type="catalytic activity">
    <reaction evidence="9">
        <text>L-seryl-[protein] + ATP = O-phospho-L-seryl-[protein] + ADP + H(+)</text>
        <dbReference type="Rhea" id="RHEA:17989"/>
        <dbReference type="Rhea" id="RHEA-COMP:9863"/>
        <dbReference type="Rhea" id="RHEA-COMP:11604"/>
        <dbReference type="ChEBI" id="CHEBI:15378"/>
        <dbReference type="ChEBI" id="CHEBI:29999"/>
        <dbReference type="ChEBI" id="CHEBI:30616"/>
        <dbReference type="ChEBI" id="CHEBI:83421"/>
        <dbReference type="ChEBI" id="CHEBI:456216"/>
        <dbReference type="EC" id="2.7.11.1"/>
    </reaction>
</comment>
<name>A0A2P4YW63_9CRYT</name>
<dbReference type="FunFam" id="3.30.200.20:FF:000097">
    <property type="entry name" value="Probable serine/threonine-protein kinase nek1"/>
    <property type="match status" value="1"/>
</dbReference>
<dbReference type="PANTHER" id="PTHR44899:SF10">
    <property type="entry name" value="NIMA-RELATED KINASE 2"/>
    <property type="match status" value="1"/>
</dbReference>
<dbReference type="VEuPathDB" id="CryptoDB:CmeUKMEL1_00450"/>
<dbReference type="SMART" id="SM00220">
    <property type="entry name" value="S_TKc"/>
    <property type="match status" value="1"/>
</dbReference>
<evidence type="ECO:0000313" key="11">
    <source>
        <dbReference type="EMBL" id="POM82049.1"/>
    </source>
</evidence>
<keyword evidence="3" id="KW-0723">Serine/threonine-protein kinase</keyword>
<evidence type="ECO:0000313" key="12">
    <source>
        <dbReference type="Proteomes" id="UP000236928"/>
    </source>
</evidence>
<dbReference type="InterPro" id="IPR000719">
    <property type="entry name" value="Prot_kinase_dom"/>
</dbReference>
<evidence type="ECO:0000256" key="6">
    <source>
        <dbReference type="ARBA" id="ARBA00022777"/>
    </source>
</evidence>
<organism evidence="11 12">
    <name type="scientific">Cryptosporidium meleagridis</name>
    <dbReference type="NCBI Taxonomy" id="93969"/>
    <lineage>
        <taxon>Eukaryota</taxon>
        <taxon>Sar</taxon>
        <taxon>Alveolata</taxon>
        <taxon>Apicomplexa</taxon>
        <taxon>Conoidasida</taxon>
        <taxon>Coccidia</taxon>
        <taxon>Eucoccidiorida</taxon>
        <taxon>Eimeriorina</taxon>
        <taxon>Cryptosporidiidae</taxon>
        <taxon>Cryptosporidium</taxon>
    </lineage>
</organism>
<dbReference type="PROSITE" id="PS50011">
    <property type="entry name" value="PROTEIN_KINASE_DOM"/>
    <property type="match status" value="1"/>
</dbReference>
<dbReference type="InterPro" id="IPR011009">
    <property type="entry name" value="Kinase-like_dom_sf"/>
</dbReference>
<dbReference type="OrthoDB" id="248923at2759"/>
<evidence type="ECO:0000256" key="5">
    <source>
        <dbReference type="ARBA" id="ARBA00022741"/>
    </source>
</evidence>
<dbReference type="Pfam" id="PF00069">
    <property type="entry name" value="Pkinase"/>
    <property type="match status" value="1"/>
</dbReference>